<proteinExistence type="predicted"/>
<gene>
    <name evidence="1" type="ORF">BTN49_0783</name>
</gene>
<dbReference type="AlphaFoldDB" id="A0A2A5T6N5"/>
<dbReference type="Proteomes" id="UP000219020">
    <property type="component" value="Unassembled WGS sequence"/>
</dbReference>
<organism evidence="1 2">
    <name type="scientific">Candidatus Enterovibrio escicola</name>
    <dbReference type="NCBI Taxonomy" id="1927127"/>
    <lineage>
        <taxon>Bacteria</taxon>
        <taxon>Pseudomonadati</taxon>
        <taxon>Pseudomonadota</taxon>
        <taxon>Gammaproteobacteria</taxon>
        <taxon>Vibrionales</taxon>
        <taxon>Vibrionaceae</taxon>
        <taxon>Enterovibrio</taxon>
    </lineage>
</organism>
<keyword evidence="2" id="KW-1185">Reference proteome</keyword>
<protein>
    <submittedName>
        <fullName evidence="1">Mobile element protein</fullName>
    </submittedName>
</protein>
<reference evidence="2" key="1">
    <citation type="submission" date="2017-04" db="EMBL/GenBank/DDBJ databases">
        <title>Genome evolution of the luminous symbionts of deep sea anglerfish.</title>
        <authorList>
            <person name="Hendry T.A."/>
        </authorList>
    </citation>
    <scope>NUCLEOTIDE SEQUENCE [LARGE SCALE GENOMIC DNA]</scope>
</reference>
<dbReference type="EMBL" id="NBYY01000009">
    <property type="protein sequence ID" value="PCS23814.1"/>
    <property type="molecule type" value="Genomic_DNA"/>
</dbReference>
<evidence type="ECO:0000313" key="2">
    <source>
        <dbReference type="Proteomes" id="UP000219020"/>
    </source>
</evidence>
<evidence type="ECO:0000313" key="1">
    <source>
        <dbReference type="EMBL" id="PCS23814.1"/>
    </source>
</evidence>
<sequence>MKYLTQTSSCVDLSTHAVILAEVSPVSVGDSAVLSTLLNPLRCKIQQVSADGASYTKTCHHVLKTKK</sequence>
<name>A0A2A5T6N5_9GAMM</name>
<comment type="caution">
    <text evidence="1">The sequence shown here is derived from an EMBL/GenBank/DDBJ whole genome shotgun (WGS) entry which is preliminary data.</text>
</comment>
<accession>A0A2A5T6N5</accession>